<comment type="function">
    <text evidence="6">Choline transporter.</text>
</comment>
<comment type="subcellular location">
    <subcellularLocation>
        <location evidence="6">Cell membrane</location>
        <topology evidence="6">Multi-pass membrane protein</topology>
    </subcellularLocation>
    <subcellularLocation>
        <location evidence="1">Membrane</location>
        <topology evidence="1">Multi-pass membrane protein</topology>
    </subcellularLocation>
</comment>
<protein>
    <recommendedName>
        <fullName evidence="6">Choline transporter-like protein</fullName>
    </recommendedName>
</protein>
<keyword evidence="3 6" id="KW-0812">Transmembrane</keyword>
<dbReference type="AlphaFoldDB" id="A0A803MK63"/>
<keyword evidence="5 6" id="KW-0472">Membrane</keyword>
<accession>A0A803MK63</accession>
<feature type="transmembrane region" description="Helical" evidence="6">
    <location>
        <begin position="114"/>
        <end position="136"/>
    </location>
</feature>
<sequence length="434" mass="46868">MQVEEARIAVDKPKLSGKIIGIVFYLQLLVIFVLAVILIIRGFLSKHARRRFHPSEWYPPMLMSVGLAGITGLVWQTVTYCHSSRAVKLAFWFSPLLTCAMGVLLISTGSAVGLAFGILSILVAVIQSLYACWANPRFNHAVSVLSVCTAVPPQKTISMTVVSVIVTVIYSSALVGGIGGATATGTHIDKVFIAVIILSMTWTLQVIKNILQVAVSRVRYLNFACGDETMDVWTSIRVAVGPMVGTVCFGSVLVPTVTLVCGSARAIGLIAGDSDEFLFSCTDCYSGIASRLVTCGNRWGFVHVGVYCKGIIQSSSDTWEMFRRAGMEELIDCDLTSSFCFFCGIAGGALSALAGGCWTLVVHKQYATEISIYAFLIGYLVSRVAMAWPQACASAYHVAFAENPQSARFDATIPFRLQELHKNQHSNISGGNIE</sequence>
<evidence type="ECO:0000313" key="8">
    <source>
        <dbReference type="Proteomes" id="UP000596660"/>
    </source>
</evidence>
<dbReference type="GO" id="GO:0022857">
    <property type="term" value="F:transmembrane transporter activity"/>
    <property type="evidence" value="ECO:0007669"/>
    <property type="project" value="UniProtKB-UniRule"/>
</dbReference>
<feature type="transmembrane region" description="Helical" evidence="6">
    <location>
        <begin position="156"/>
        <end position="179"/>
    </location>
</feature>
<evidence type="ECO:0000256" key="4">
    <source>
        <dbReference type="ARBA" id="ARBA00022989"/>
    </source>
</evidence>
<comment type="caution">
    <text evidence="6">Lacks conserved residue(s) required for the propagation of feature annotation.</text>
</comment>
<evidence type="ECO:0000256" key="1">
    <source>
        <dbReference type="ARBA" id="ARBA00004141"/>
    </source>
</evidence>
<keyword evidence="8" id="KW-1185">Reference proteome</keyword>
<name>A0A803MK63_CHEQI</name>
<dbReference type="GO" id="GO:0005886">
    <property type="term" value="C:plasma membrane"/>
    <property type="evidence" value="ECO:0007669"/>
    <property type="project" value="UniProtKB-SubCell"/>
</dbReference>
<dbReference type="EnsemblPlants" id="AUR62030796-RA">
    <property type="protein sequence ID" value="AUR62030796-RA:cds"/>
    <property type="gene ID" value="AUR62030796"/>
</dbReference>
<feature type="transmembrane region" description="Helical" evidence="6">
    <location>
        <begin position="90"/>
        <end position="107"/>
    </location>
</feature>
<feature type="transmembrane region" description="Helical" evidence="6">
    <location>
        <begin position="19"/>
        <end position="40"/>
    </location>
</feature>
<reference evidence="7" key="1">
    <citation type="journal article" date="2017" name="Nature">
        <title>The genome of Chenopodium quinoa.</title>
        <authorList>
            <person name="Jarvis D.E."/>
            <person name="Ho Y.S."/>
            <person name="Lightfoot D.J."/>
            <person name="Schmoeckel S.M."/>
            <person name="Li B."/>
            <person name="Borm T.J.A."/>
            <person name="Ohyanagi H."/>
            <person name="Mineta K."/>
            <person name="Michell C.T."/>
            <person name="Saber N."/>
            <person name="Kharbatia N.M."/>
            <person name="Rupper R.R."/>
            <person name="Sharp A.R."/>
            <person name="Dally N."/>
            <person name="Boughton B.A."/>
            <person name="Woo Y.H."/>
            <person name="Gao G."/>
            <person name="Schijlen E.G.W.M."/>
            <person name="Guo X."/>
            <person name="Momin A.A."/>
            <person name="Negrao S."/>
            <person name="Al-Babili S."/>
            <person name="Gehring C."/>
            <person name="Roessner U."/>
            <person name="Jung C."/>
            <person name="Murphy K."/>
            <person name="Arold S.T."/>
            <person name="Gojobori T."/>
            <person name="van der Linden C.G."/>
            <person name="van Loo E.N."/>
            <person name="Jellen E.N."/>
            <person name="Maughan P.J."/>
            <person name="Tester M."/>
        </authorList>
    </citation>
    <scope>NUCLEOTIDE SEQUENCE [LARGE SCALE GENOMIC DNA]</scope>
    <source>
        <strain evidence="7">cv. PI 614886</strain>
    </source>
</reference>
<evidence type="ECO:0000256" key="2">
    <source>
        <dbReference type="ARBA" id="ARBA00007168"/>
    </source>
</evidence>
<dbReference type="Gramene" id="AUR62030796-RA">
    <property type="protein sequence ID" value="AUR62030796-RA:cds"/>
    <property type="gene ID" value="AUR62030796"/>
</dbReference>
<feature type="transmembrane region" description="Helical" evidence="6">
    <location>
        <begin position="191"/>
        <end position="211"/>
    </location>
</feature>
<keyword evidence="4 6" id="KW-1133">Transmembrane helix</keyword>
<dbReference type="Proteomes" id="UP000596660">
    <property type="component" value="Unplaced"/>
</dbReference>
<organism evidence="7 8">
    <name type="scientific">Chenopodium quinoa</name>
    <name type="common">Quinoa</name>
    <dbReference type="NCBI Taxonomy" id="63459"/>
    <lineage>
        <taxon>Eukaryota</taxon>
        <taxon>Viridiplantae</taxon>
        <taxon>Streptophyta</taxon>
        <taxon>Embryophyta</taxon>
        <taxon>Tracheophyta</taxon>
        <taxon>Spermatophyta</taxon>
        <taxon>Magnoliopsida</taxon>
        <taxon>eudicotyledons</taxon>
        <taxon>Gunneridae</taxon>
        <taxon>Pentapetalae</taxon>
        <taxon>Caryophyllales</taxon>
        <taxon>Chenopodiaceae</taxon>
        <taxon>Chenopodioideae</taxon>
        <taxon>Atripliceae</taxon>
        <taxon>Chenopodium</taxon>
    </lineage>
</organism>
<dbReference type="Pfam" id="PF04515">
    <property type="entry name" value="Choline_transpo"/>
    <property type="match status" value="1"/>
</dbReference>
<evidence type="ECO:0000256" key="3">
    <source>
        <dbReference type="ARBA" id="ARBA00022692"/>
    </source>
</evidence>
<comment type="similarity">
    <text evidence="2 6">Belongs to the CTL (choline transporter-like) family.</text>
</comment>
<evidence type="ECO:0000256" key="5">
    <source>
        <dbReference type="ARBA" id="ARBA00023136"/>
    </source>
</evidence>
<evidence type="ECO:0000256" key="6">
    <source>
        <dbReference type="RuleBase" id="RU368066"/>
    </source>
</evidence>
<proteinExistence type="inferred from homology"/>
<dbReference type="OMA" id="CRIAMAW"/>
<feature type="transmembrane region" description="Helical" evidence="6">
    <location>
        <begin position="61"/>
        <end position="78"/>
    </location>
</feature>
<reference evidence="7" key="2">
    <citation type="submission" date="2021-03" db="UniProtKB">
        <authorList>
            <consortium name="EnsemblPlants"/>
        </authorList>
    </citation>
    <scope>IDENTIFICATION</scope>
</reference>
<evidence type="ECO:0000313" key="7">
    <source>
        <dbReference type="EnsemblPlants" id="AUR62030796-RA:cds"/>
    </source>
</evidence>
<dbReference type="PANTHER" id="PTHR12385">
    <property type="entry name" value="CHOLINE TRANSPORTER-LIKE (SLC FAMILY 44)"/>
    <property type="match status" value="1"/>
</dbReference>
<dbReference type="InterPro" id="IPR007603">
    <property type="entry name" value="Choline_transptr-like"/>
</dbReference>
<dbReference type="PANTHER" id="PTHR12385:SF84">
    <property type="entry name" value="CHOLINE TRANSPORTER-LIKE PROTEIN"/>
    <property type="match status" value="1"/>
</dbReference>